<accession>A0A542YTD9</accession>
<dbReference type="RefSeq" id="WP_141785373.1">
    <property type="nucleotide sequence ID" value="NZ_BAAAIK010000010.1"/>
</dbReference>
<dbReference type="AlphaFoldDB" id="A0A542YTD9"/>
<sequence>MAERQPRAAFRFTTTWEVPAAPGRVFQTLADLSAYPAWWPQVEIQEIRPDQTCLVHVRGLLPRRIQVTLSPRTADEVVHRLGIWVSGDLQGWAQWLLGPGREPGTTLARYHHEVTLNASRLRSVALSGPVRLNHAWLFRQGHRGLVRHLDSSVAGTRPTH</sequence>
<name>A0A542YTD9_9MICO</name>
<evidence type="ECO:0000313" key="2">
    <source>
        <dbReference type="Proteomes" id="UP000319516"/>
    </source>
</evidence>
<dbReference type="EMBL" id="VFOP01000001">
    <property type="protein sequence ID" value="TQL51362.1"/>
    <property type="molecule type" value="Genomic_DNA"/>
</dbReference>
<reference evidence="1 2" key="1">
    <citation type="submission" date="2019-06" db="EMBL/GenBank/DDBJ databases">
        <title>Sequencing the genomes of 1000 actinobacteria strains.</title>
        <authorList>
            <person name="Klenk H.-P."/>
        </authorList>
    </citation>
    <scope>NUCLEOTIDE SEQUENCE [LARGE SCALE GENOMIC DNA]</scope>
    <source>
        <strain evidence="1 2">DSM 12335</strain>
    </source>
</reference>
<dbReference type="OrthoDB" id="5402478at2"/>
<organism evidence="1 2">
    <name type="scientific">Ornithinicoccus hortensis</name>
    <dbReference type="NCBI Taxonomy" id="82346"/>
    <lineage>
        <taxon>Bacteria</taxon>
        <taxon>Bacillati</taxon>
        <taxon>Actinomycetota</taxon>
        <taxon>Actinomycetes</taxon>
        <taxon>Micrococcales</taxon>
        <taxon>Intrasporangiaceae</taxon>
        <taxon>Ornithinicoccus</taxon>
    </lineage>
</organism>
<evidence type="ECO:0008006" key="3">
    <source>
        <dbReference type="Google" id="ProtNLM"/>
    </source>
</evidence>
<gene>
    <name evidence="1" type="ORF">FB467_2505</name>
</gene>
<keyword evidence="2" id="KW-1185">Reference proteome</keyword>
<dbReference type="Proteomes" id="UP000319516">
    <property type="component" value="Unassembled WGS sequence"/>
</dbReference>
<dbReference type="Gene3D" id="3.30.530.20">
    <property type="match status" value="1"/>
</dbReference>
<proteinExistence type="predicted"/>
<comment type="caution">
    <text evidence="1">The sequence shown here is derived from an EMBL/GenBank/DDBJ whole genome shotgun (WGS) entry which is preliminary data.</text>
</comment>
<dbReference type="InterPro" id="IPR023393">
    <property type="entry name" value="START-like_dom_sf"/>
</dbReference>
<evidence type="ECO:0000313" key="1">
    <source>
        <dbReference type="EMBL" id="TQL51362.1"/>
    </source>
</evidence>
<protein>
    <recommendedName>
        <fullName evidence="3">Polyketide cyclase/dehydrase/lipid transport protein</fullName>
    </recommendedName>
</protein>
<dbReference type="SUPFAM" id="SSF55961">
    <property type="entry name" value="Bet v1-like"/>
    <property type="match status" value="1"/>
</dbReference>